<dbReference type="GeneID" id="54575571"/>
<dbReference type="Proteomes" id="UP000800094">
    <property type="component" value="Unassembled WGS sequence"/>
</dbReference>
<dbReference type="EMBL" id="ML987189">
    <property type="protein sequence ID" value="KAF2256993.1"/>
    <property type="molecule type" value="Genomic_DNA"/>
</dbReference>
<evidence type="ECO:0000256" key="1">
    <source>
        <dbReference type="SAM" id="Phobius"/>
    </source>
</evidence>
<organism evidence="2 3">
    <name type="scientific">Trematosphaeria pertusa</name>
    <dbReference type="NCBI Taxonomy" id="390896"/>
    <lineage>
        <taxon>Eukaryota</taxon>
        <taxon>Fungi</taxon>
        <taxon>Dikarya</taxon>
        <taxon>Ascomycota</taxon>
        <taxon>Pezizomycotina</taxon>
        <taxon>Dothideomycetes</taxon>
        <taxon>Pleosporomycetidae</taxon>
        <taxon>Pleosporales</taxon>
        <taxon>Massarineae</taxon>
        <taxon>Trematosphaeriaceae</taxon>
        <taxon>Trematosphaeria</taxon>
    </lineage>
</organism>
<name>A0A6A6J677_9PLEO</name>
<proteinExistence type="predicted"/>
<sequence>MSYSAILTLPISAPPSPQKSRRTTTQPKIRRSFKLQSTCSFLSQTSDFLFSVTFLFVEVLYSLPSPCYIFIHFKRSPRSDGLYTRYIANTNFMRHMRNTALEAMGSSLYGIRARLP</sequence>
<keyword evidence="1" id="KW-1133">Transmembrane helix</keyword>
<dbReference type="AlphaFoldDB" id="A0A6A6J677"/>
<gene>
    <name evidence="2" type="ORF">BU26DRAFT_33520</name>
</gene>
<keyword evidence="3" id="KW-1185">Reference proteome</keyword>
<evidence type="ECO:0000313" key="3">
    <source>
        <dbReference type="Proteomes" id="UP000800094"/>
    </source>
</evidence>
<dbReference type="RefSeq" id="XP_033691997.1">
    <property type="nucleotide sequence ID" value="XM_033822241.1"/>
</dbReference>
<keyword evidence="1" id="KW-0472">Membrane</keyword>
<accession>A0A6A6J677</accession>
<protein>
    <submittedName>
        <fullName evidence="2">Uncharacterized protein</fullName>
    </submittedName>
</protein>
<evidence type="ECO:0000313" key="2">
    <source>
        <dbReference type="EMBL" id="KAF2256993.1"/>
    </source>
</evidence>
<feature type="transmembrane region" description="Helical" evidence="1">
    <location>
        <begin position="48"/>
        <end position="71"/>
    </location>
</feature>
<reference evidence="2" key="1">
    <citation type="journal article" date="2020" name="Stud. Mycol.">
        <title>101 Dothideomycetes genomes: a test case for predicting lifestyles and emergence of pathogens.</title>
        <authorList>
            <person name="Haridas S."/>
            <person name="Albert R."/>
            <person name="Binder M."/>
            <person name="Bloem J."/>
            <person name="Labutti K."/>
            <person name="Salamov A."/>
            <person name="Andreopoulos B."/>
            <person name="Baker S."/>
            <person name="Barry K."/>
            <person name="Bills G."/>
            <person name="Bluhm B."/>
            <person name="Cannon C."/>
            <person name="Castanera R."/>
            <person name="Culley D."/>
            <person name="Daum C."/>
            <person name="Ezra D."/>
            <person name="Gonzalez J."/>
            <person name="Henrissat B."/>
            <person name="Kuo A."/>
            <person name="Liang C."/>
            <person name="Lipzen A."/>
            <person name="Lutzoni F."/>
            <person name="Magnuson J."/>
            <person name="Mondo S."/>
            <person name="Nolan M."/>
            <person name="Ohm R."/>
            <person name="Pangilinan J."/>
            <person name="Park H.-J."/>
            <person name="Ramirez L."/>
            <person name="Alfaro M."/>
            <person name="Sun H."/>
            <person name="Tritt A."/>
            <person name="Yoshinaga Y."/>
            <person name="Zwiers L.-H."/>
            <person name="Turgeon B."/>
            <person name="Goodwin S."/>
            <person name="Spatafora J."/>
            <person name="Crous P."/>
            <person name="Grigoriev I."/>
        </authorList>
    </citation>
    <scope>NUCLEOTIDE SEQUENCE</scope>
    <source>
        <strain evidence="2">CBS 122368</strain>
    </source>
</reference>
<keyword evidence="1" id="KW-0812">Transmembrane</keyword>